<keyword evidence="3" id="KW-1185">Reference proteome</keyword>
<feature type="region of interest" description="Disordered" evidence="1">
    <location>
        <begin position="190"/>
        <end position="213"/>
    </location>
</feature>
<reference evidence="2 3" key="1">
    <citation type="journal article" date="2023" name="Plants (Basel)">
        <title>Bridging the Gap: Combining Genomics and Transcriptomics Approaches to Understand Stylosanthes scabra, an Orphan Legume from the Brazilian Caatinga.</title>
        <authorList>
            <person name="Ferreira-Neto J.R.C."/>
            <person name="da Silva M.D."/>
            <person name="Binneck E."/>
            <person name="de Melo N.F."/>
            <person name="da Silva R.H."/>
            <person name="de Melo A.L.T.M."/>
            <person name="Pandolfi V."/>
            <person name="Bustamante F.O."/>
            <person name="Brasileiro-Vidal A.C."/>
            <person name="Benko-Iseppon A.M."/>
        </authorList>
    </citation>
    <scope>NUCLEOTIDE SEQUENCE [LARGE SCALE GENOMIC DNA]</scope>
    <source>
        <tissue evidence="2">Leaves</tissue>
    </source>
</reference>
<name>A0ABU6SLW4_9FABA</name>
<gene>
    <name evidence="2" type="ORF">PIB30_063459</name>
</gene>
<sequence length="213" mass="23835">MEIKNPEACLHYQDQLCNLSRKADSLPKESSHESPAGNEDRTTESELYRDLPAKDPPLLSSTPSLKAVEKKRTAGNNLKGSCSIMDFFNNYQNSQSSLEHKNVTNGYDVKTASSSGHPSTMDSNSTCNQIEQGAESCREEIDSNIGECSVPNMAHGRQAWDYNIDEIDHSVIGELPPEIQQEFQAWLRPHKRPNVPKSKRGSSITHYFLPDKK</sequence>
<comment type="caution">
    <text evidence="2">The sequence shown here is derived from an EMBL/GenBank/DDBJ whole genome shotgun (WGS) entry which is preliminary data.</text>
</comment>
<dbReference type="Proteomes" id="UP001341840">
    <property type="component" value="Unassembled WGS sequence"/>
</dbReference>
<feature type="compositionally biased region" description="Basic residues" evidence="1">
    <location>
        <begin position="190"/>
        <end position="200"/>
    </location>
</feature>
<dbReference type="EMBL" id="JASCZI010061019">
    <property type="protein sequence ID" value="MED6137262.1"/>
    <property type="molecule type" value="Genomic_DNA"/>
</dbReference>
<feature type="compositionally biased region" description="Basic and acidic residues" evidence="1">
    <location>
        <begin position="21"/>
        <end position="53"/>
    </location>
</feature>
<accession>A0ABU6SLW4</accession>
<evidence type="ECO:0000256" key="1">
    <source>
        <dbReference type="SAM" id="MobiDB-lite"/>
    </source>
</evidence>
<feature type="region of interest" description="Disordered" evidence="1">
    <location>
        <begin position="21"/>
        <end position="62"/>
    </location>
</feature>
<organism evidence="2 3">
    <name type="scientific">Stylosanthes scabra</name>
    <dbReference type="NCBI Taxonomy" id="79078"/>
    <lineage>
        <taxon>Eukaryota</taxon>
        <taxon>Viridiplantae</taxon>
        <taxon>Streptophyta</taxon>
        <taxon>Embryophyta</taxon>
        <taxon>Tracheophyta</taxon>
        <taxon>Spermatophyta</taxon>
        <taxon>Magnoliopsida</taxon>
        <taxon>eudicotyledons</taxon>
        <taxon>Gunneridae</taxon>
        <taxon>Pentapetalae</taxon>
        <taxon>rosids</taxon>
        <taxon>fabids</taxon>
        <taxon>Fabales</taxon>
        <taxon>Fabaceae</taxon>
        <taxon>Papilionoideae</taxon>
        <taxon>50 kb inversion clade</taxon>
        <taxon>dalbergioids sensu lato</taxon>
        <taxon>Dalbergieae</taxon>
        <taxon>Pterocarpus clade</taxon>
        <taxon>Stylosanthes</taxon>
    </lineage>
</organism>
<evidence type="ECO:0000313" key="3">
    <source>
        <dbReference type="Proteomes" id="UP001341840"/>
    </source>
</evidence>
<evidence type="ECO:0000313" key="2">
    <source>
        <dbReference type="EMBL" id="MED6137262.1"/>
    </source>
</evidence>
<proteinExistence type="predicted"/>
<protein>
    <submittedName>
        <fullName evidence="2">Uncharacterized protein</fullName>
    </submittedName>
</protein>